<dbReference type="EMBL" id="JAGSHT010000022">
    <property type="protein sequence ID" value="MBZ2198904.1"/>
    <property type="molecule type" value="Genomic_DNA"/>
</dbReference>
<sequence length="399" mass="43603">MSQCPFGHDRSTLPGDSMPTRPSPRFSQWRQHGALAPLSYRDGHEGMIVTRYDEARAVLTDPRFSQQPQRMPRSDGPIEDGVPAGPLDEEGVLADRSAGILGLDGPPHLRLRRAITRRFSVRSARSHRPRIAEIVAEQLEVMIAAGPGADLLALYAEPISIRVHALVLGVADHLLERYAQDYVHGAPRQQQRDLLREAVAYRSENPGDDVISDLLGNDDLSDAEVEGLVHMLSTSGRDTVAYMISTGTVALLDEPDQYHLLVQDPERVPAAVEEIVRFCTMFLTVFPRTATQPVTVGDRVVEAGTTVSVSTVSANRDERRFGDADVLDVLRDARGHLAFGDGPHGCVGQQLARVELDEAFRALVTRLPGLRLVSTGLHQPSPLAHPVATYAARAVIVGW</sequence>
<evidence type="ECO:0000256" key="2">
    <source>
        <dbReference type="ARBA" id="ARBA00010617"/>
    </source>
</evidence>
<evidence type="ECO:0000256" key="6">
    <source>
        <dbReference type="ARBA" id="ARBA00023004"/>
    </source>
</evidence>
<comment type="cofactor">
    <cofactor evidence="1">
        <name>heme</name>
        <dbReference type="ChEBI" id="CHEBI:30413"/>
    </cofactor>
</comment>
<dbReference type="Gene3D" id="1.10.630.10">
    <property type="entry name" value="Cytochrome P450"/>
    <property type="match status" value="1"/>
</dbReference>
<keyword evidence="6 8" id="KW-0408">Iron</keyword>
<dbReference type="PRINTS" id="PR00359">
    <property type="entry name" value="BP450"/>
</dbReference>
<keyword evidence="5 8" id="KW-0560">Oxidoreductase</keyword>
<dbReference type="SUPFAM" id="SSF48264">
    <property type="entry name" value="Cytochrome P450"/>
    <property type="match status" value="1"/>
</dbReference>
<dbReference type="InterPro" id="IPR017972">
    <property type="entry name" value="Cyt_P450_CS"/>
</dbReference>
<feature type="region of interest" description="Disordered" evidence="9">
    <location>
        <begin position="1"/>
        <end position="29"/>
    </location>
</feature>
<dbReference type="Pfam" id="PF00067">
    <property type="entry name" value="p450"/>
    <property type="match status" value="1"/>
</dbReference>
<comment type="similarity">
    <text evidence="2 8">Belongs to the cytochrome P450 family.</text>
</comment>
<keyword evidence="3 8" id="KW-0349">Heme</keyword>
<reference evidence="10 11" key="1">
    <citation type="submission" date="2021-04" db="EMBL/GenBank/DDBJ databases">
        <title>Ruania sp. nov., isolated from sandy soil of mangrove forest.</title>
        <authorList>
            <person name="Ge X."/>
            <person name="Huang R."/>
            <person name="Liu W."/>
        </authorList>
    </citation>
    <scope>NUCLEOTIDE SEQUENCE [LARGE SCALE GENOMIC DNA]</scope>
    <source>
        <strain evidence="10 11">N2-46</strain>
    </source>
</reference>
<keyword evidence="7 8" id="KW-0503">Monooxygenase</keyword>
<dbReference type="PROSITE" id="PS00086">
    <property type="entry name" value="CYTOCHROME_P450"/>
    <property type="match status" value="1"/>
</dbReference>
<dbReference type="PRINTS" id="PR00385">
    <property type="entry name" value="P450"/>
</dbReference>
<evidence type="ECO:0000256" key="3">
    <source>
        <dbReference type="ARBA" id="ARBA00022617"/>
    </source>
</evidence>
<evidence type="ECO:0000256" key="8">
    <source>
        <dbReference type="RuleBase" id="RU000461"/>
    </source>
</evidence>
<evidence type="ECO:0000256" key="9">
    <source>
        <dbReference type="SAM" id="MobiDB-lite"/>
    </source>
</evidence>
<evidence type="ECO:0000256" key="1">
    <source>
        <dbReference type="ARBA" id="ARBA00001971"/>
    </source>
</evidence>
<gene>
    <name evidence="10" type="ORF">KCQ71_22345</name>
</gene>
<name>A0ABS7SEY6_9MICO</name>
<dbReference type="PANTHER" id="PTHR46696:SF5">
    <property type="entry name" value="CYTOCHROME P450 BJ-1"/>
    <property type="match status" value="1"/>
</dbReference>
<evidence type="ECO:0000313" key="11">
    <source>
        <dbReference type="Proteomes" id="UP000826651"/>
    </source>
</evidence>
<organism evidence="10 11">
    <name type="scientific">Occultella gossypii</name>
    <dbReference type="NCBI Taxonomy" id="2800820"/>
    <lineage>
        <taxon>Bacteria</taxon>
        <taxon>Bacillati</taxon>
        <taxon>Actinomycetota</taxon>
        <taxon>Actinomycetes</taxon>
        <taxon>Micrococcales</taxon>
        <taxon>Ruaniaceae</taxon>
        <taxon>Occultella</taxon>
    </lineage>
</organism>
<evidence type="ECO:0000256" key="4">
    <source>
        <dbReference type="ARBA" id="ARBA00022723"/>
    </source>
</evidence>
<evidence type="ECO:0000313" key="10">
    <source>
        <dbReference type="EMBL" id="MBZ2198904.1"/>
    </source>
</evidence>
<dbReference type="InterPro" id="IPR036396">
    <property type="entry name" value="Cyt_P450_sf"/>
</dbReference>
<comment type="caution">
    <text evidence="10">The sequence shown here is derived from an EMBL/GenBank/DDBJ whole genome shotgun (WGS) entry which is preliminary data.</text>
</comment>
<dbReference type="InterPro" id="IPR002397">
    <property type="entry name" value="Cyt_P450_B"/>
</dbReference>
<keyword evidence="4 8" id="KW-0479">Metal-binding</keyword>
<dbReference type="InterPro" id="IPR001128">
    <property type="entry name" value="Cyt_P450"/>
</dbReference>
<evidence type="ECO:0000256" key="5">
    <source>
        <dbReference type="ARBA" id="ARBA00023002"/>
    </source>
</evidence>
<keyword evidence="11" id="KW-1185">Reference proteome</keyword>
<proteinExistence type="inferred from homology"/>
<evidence type="ECO:0000256" key="7">
    <source>
        <dbReference type="ARBA" id="ARBA00023033"/>
    </source>
</evidence>
<dbReference type="PANTHER" id="PTHR46696">
    <property type="entry name" value="P450, PUTATIVE (EUROFUNG)-RELATED"/>
    <property type="match status" value="1"/>
</dbReference>
<accession>A0ABS7SEY6</accession>
<dbReference type="RefSeq" id="WP_223410567.1">
    <property type="nucleotide sequence ID" value="NZ_JAGSHT010000022.1"/>
</dbReference>
<protein>
    <submittedName>
        <fullName evidence="10">Cytochrome P450</fullName>
    </submittedName>
</protein>
<dbReference type="Proteomes" id="UP000826651">
    <property type="component" value="Unassembled WGS sequence"/>
</dbReference>